<dbReference type="EMBL" id="BMAV01023070">
    <property type="protein sequence ID" value="GFY78577.1"/>
    <property type="molecule type" value="Genomic_DNA"/>
</dbReference>
<reference evidence="2" key="1">
    <citation type="submission" date="2020-08" db="EMBL/GenBank/DDBJ databases">
        <title>Multicomponent nature underlies the extraordinary mechanical properties of spider dragline silk.</title>
        <authorList>
            <person name="Kono N."/>
            <person name="Nakamura H."/>
            <person name="Mori M."/>
            <person name="Yoshida Y."/>
            <person name="Ohtoshi R."/>
            <person name="Malay A.D."/>
            <person name="Moran D.A.P."/>
            <person name="Tomita M."/>
            <person name="Numata K."/>
            <person name="Arakawa K."/>
        </authorList>
    </citation>
    <scope>NUCLEOTIDE SEQUENCE</scope>
</reference>
<comment type="caution">
    <text evidence="2">The sequence shown here is derived from an EMBL/GenBank/DDBJ whole genome shotgun (WGS) entry which is preliminary data.</text>
</comment>
<protein>
    <submittedName>
        <fullName evidence="2">Uncharacterized protein</fullName>
    </submittedName>
</protein>
<evidence type="ECO:0000313" key="2">
    <source>
        <dbReference type="EMBL" id="GFY78577.1"/>
    </source>
</evidence>
<organism evidence="2 3">
    <name type="scientific">Trichonephila inaurata madagascariensis</name>
    <dbReference type="NCBI Taxonomy" id="2747483"/>
    <lineage>
        <taxon>Eukaryota</taxon>
        <taxon>Metazoa</taxon>
        <taxon>Ecdysozoa</taxon>
        <taxon>Arthropoda</taxon>
        <taxon>Chelicerata</taxon>
        <taxon>Arachnida</taxon>
        <taxon>Araneae</taxon>
        <taxon>Araneomorphae</taxon>
        <taxon>Entelegynae</taxon>
        <taxon>Araneoidea</taxon>
        <taxon>Nephilidae</taxon>
        <taxon>Trichonephila</taxon>
        <taxon>Trichonephila inaurata</taxon>
    </lineage>
</organism>
<feature type="compositionally biased region" description="Polar residues" evidence="1">
    <location>
        <begin position="97"/>
        <end position="107"/>
    </location>
</feature>
<sequence>MCKVWQVAPHERLQEDATCRHCQGNHPANYSGCPKNPFNKPPPPPKVNFWEERTWIRKEMVEAEKFKSQAHCTVPAPPGNNSSEPQPSKPQLDRPKPQTQPESFSSKPTKREAWANYCRFSTDR</sequence>
<dbReference type="AlphaFoldDB" id="A0A8X7CUJ8"/>
<feature type="region of interest" description="Disordered" evidence="1">
    <location>
        <begin position="66"/>
        <end position="110"/>
    </location>
</feature>
<dbReference type="Proteomes" id="UP000886998">
    <property type="component" value="Unassembled WGS sequence"/>
</dbReference>
<gene>
    <name evidence="2" type="ORF">TNIN_411351</name>
</gene>
<name>A0A8X7CUJ8_9ARAC</name>
<keyword evidence="3" id="KW-1185">Reference proteome</keyword>
<evidence type="ECO:0000313" key="3">
    <source>
        <dbReference type="Proteomes" id="UP000886998"/>
    </source>
</evidence>
<proteinExistence type="predicted"/>
<evidence type="ECO:0000256" key="1">
    <source>
        <dbReference type="SAM" id="MobiDB-lite"/>
    </source>
</evidence>
<accession>A0A8X7CUJ8</accession>